<organism evidence="2 3">
    <name type="scientific">Chaetura pelagica</name>
    <name type="common">Chimney swift</name>
    <name type="synonym">Hirundo pelagica</name>
    <dbReference type="NCBI Taxonomy" id="8897"/>
    <lineage>
        <taxon>Eukaryota</taxon>
        <taxon>Metazoa</taxon>
        <taxon>Chordata</taxon>
        <taxon>Craniata</taxon>
        <taxon>Vertebrata</taxon>
        <taxon>Euteleostomi</taxon>
        <taxon>Archelosauria</taxon>
        <taxon>Archosauria</taxon>
        <taxon>Dinosauria</taxon>
        <taxon>Saurischia</taxon>
        <taxon>Theropoda</taxon>
        <taxon>Coelurosauria</taxon>
        <taxon>Aves</taxon>
        <taxon>Neognathae</taxon>
        <taxon>Neoaves</taxon>
        <taxon>Strisores</taxon>
        <taxon>Apodiformes</taxon>
        <taxon>Apodidae</taxon>
        <taxon>Apodinae</taxon>
        <taxon>Chaetura</taxon>
    </lineage>
</organism>
<dbReference type="InterPro" id="IPR043136">
    <property type="entry name" value="B30.2/SPRY_sf"/>
</dbReference>
<reference evidence="3" key="2">
    <citation type="journal article" date="2014" name="Science">
        <title>Comparative genomics reveals insights into avian genome evolution and adaptation.</title>
        <authorList>
            <consortium name="Avian Genome Consortium"/>
            <person name="Zhang G."/>
            <person name="Li C."/>
            <person name="Li Q."/>
            <person name="Li B."/>
            <person name="Larkin D.M."/>
            <person name="Lee C."/>
            <person name="Storz J.F."/>
            <person name="Antunes A."/>
            <person name="Greenwold M.J."/>
            <person name="Meredith R.W."/>
            <person name="Odeen A."/>
            <person name="Cui J."/>
            <person name="Zhou Q."/>
            <person name="Xu L."/>
            <person name="Pan H."/>
            <person name="Wang Z."/>
            <person name="Jin L."/>
            <person name="Zhang P."/>
            <person name="Hu H."/>
            <person name="Yang W."/>
            <person name="Hu J."/>
            <person name="Xiao J."/>
            <person name="Yang Z."/>
            <person name="Liu Y."/>
            <person name="Xie Q."/>
            <person name="Yu H."/>
            <person name="Lian J."/>
            <person name="Wen P."/>
            <person name="Zhang F."/>
            <person name="Li H."/>
            <person name="Zeng Y."/>
            <person name="Xiong Z."/>
            <person name="Liu S."/>
            <person name="Zhou L."/>
            <person name="Huang Z."/>
            <person name="An N."/>
            <person name="Wang J."/>
            <person name="Zheng Q."/>
            <person name="Xiong Y."/>
            <person name="Wang G."/>
            <person name="Wang B."/>
            <person name="Wang J."/>
            <person name="Fan Y."/>
            <person name="da Fonseca R.R."/>
            <person name="Alfaro-Nunez A."/>
            <person name="Schubert M."/>
            <person name="Orlando L."/>
            <person name="Mourier T."/>
            <person name="Howard J.T."/>
            <person name="Ganapathy G."/>
            <person name="Pfenning A."/>
            <person name="Whitney O."/>
            <person name="Rivas M.V."/>
            <person name="Hara E."/>
            <person name="Smith J."/>
            <person name="Farre M."/>
            <person name="Narayan J."/>
            <person name="Slavov G."/>
            <person name="Romanov M.N."/>
            <person name="Borges R."/>
            <person name="Machado J.P."/>
            <person name="Khan I."/>
            <person name="Springer M.S."/>
            <person name="Gatesy J."/>
            <person name="Hoffmann F.G."/>
            <person name="Opazo J.C."/>
            <person name="Hastad O."/>
            <person name="Sawyer R.H."/>
            <person name="Kim H."/>
            <person name="Kim K.W."/>
            <person name="Kim H.J."/>
            <person name="Cho S."/>
            <person name="Li N."/>
            <person name="Huang Y."/>
            <person name="Bruford M.W."/>
            <person name="Zhan X."/>
            <person name="Dixon A."/>
            <person name="Bertelsen M.F."/>
            <person name="Derryberry E."/>
            <person name="Warren W."/>
            <person name="Wilson R.K."/>
            <person name="Li S."/>
            <person name="Ray D.A."/>
            <person name="Green R.E."/>
            <person name="O'Brien S.J."/>
            <person name="Griffin D."/>
            <person name="Johnson W.E."/>
            <person name="Haussler D."/>
            <person name="Ryder O.A."/>
            <person name="Willerslev E."/>
            <person name="Graves G.R."/>
            <person name="Alstrom P."/>
            <person name="Fjeldsa J."/>
            <person name="Mindell D.P."/>
            <person name="Edwards S.V."/>
            <person name="Braun E.L."/>
            <person name="Rahbek C."/>
            <person name="Burt D.W."/>
            <person name="Houde P."/>
            <person name="Zhang Y."/>
            <person name="Yang H."/>
            <person name="Wang J."/>
            <person name="Jarvis E.D."/>
            <person name="Gilbert M.T."/>
            <person name="Wang J."/>
        </authorList>
    </citation>
    <scope>NUCLEOTIDE SEQUENCE [LARGE SCALE GENOMIC DNA]</scope>
</reference>
<dbReference type="InterPro" id="IPR050143">
    <property type="entry name" value="TRIM/RBCC"/>
</dbReference>
<dbReference type="PRINTS" id="PR01407">
    <property type="entry name" value="BUTYPHLNCDUF"/>
</dbReference>
<dbReference type="InterPro" id="IPR006574">
    <property type="entry name" value="PRY"/>
</dbReference>
<dbReference type="InterPro" id="IPR003877">
    <property type="entry name" value="SPRY_dom"/>
</dbReference>
<dbReference type="Pfam" id="PF00622">
    <property type="entry name" value="SPRY"/>
    <property type="match status" value="1"/>
</dbReference>
<dbReference type="EMBL" id="KN126898">
    <property type="protein sequence ID" value="KFU93373.1"/>
    <property type="molecule type" value="Genomic_DNA"/>
</dbReference>
<sequence>VTLDPTTAHPNLHLSQDLQEARGQLTPQVLGDNPTRFDYEPCVLGLQGFSKGRHFWEVDVGQGGGVWSLGVARGSIKRKGPLSFTPKEGVWALGSYHNLSPPKANQGLQPLPRRIQVFLDYEGGRVSFYSPGGDDPILVFPQATFHGEKIFPWF</sequence>
<dbReference type="SUPFAM" id="SSF49899">
    <property type="entry name" value="Concanavalin A-like lectins/glucanases"/>
    <property type="match status" value="1"/>
</dbReference>
<dbReference type="InterPro" id="IPR001870">
    <property type="entry name" value="B30.2/SPRY"/>
</dbReference>
<dbReference type="SMART" id="SM00449">
    <property type="entry name" value="SPRY"/>
    <property type="match status" value="1"/>
</dbReference>
<dbReference type="InterPro" id="IPR013320">
    <property type="entry name" value="ConA-like_dom_sf"/>
</dbReference>
<keyword evidence="3" id="KW-1185">Reference proteome</keyword>
<dbReference type="AlphaFoldDB" id="A0A093DKT7"/>
<dbReference type="SMART" id="SM00589">
    <property type="entry name" value="PRY"/>
    <property type="match status" value="1"/>
</dbReference>
<dbReference type="Pfam" id="PF13765">
    <property type="entry name" value="PRY"/>
    <property type="match status" value="1"/>
</dbReference>
<evidence type="ECO:0000313" key="2">
    <source>
        <dbReference type="EMBL" id="KFU93373.1"/>
    </source>
</evidence>
<dbReference type="InterPro" id="IPR003879">
    <property type="entry name" value="Butyrophylin_SPRY"/>
</dbReference>
<name>A0A093DKT7_CHAPE</name>
<feature type="domain" description="B30.2/SPRY" evidence="1">
    <location>
        <begin position="1"/>
        <end position="154"/>
    </location>
</feature>
<feature type="non-terminal residue" evidence="2">
    <location>
        <position position="1"/>
    </location>
</feature>
<evidence type="ECO:0000259" key="1">
    <source>
        <dbReference type="PROSITE" id="PS50188"/>
    </source>
</evidence>
<dbReference type="Proteomes" id="UP000031515">
    <property type="component" value="Unassembled WGS sequence"/>
</dbReference>
<feature type="non-terminal residue" evidence="2">
    <location>
        <position position="154"/>
    </location>
</feature>
<protein>
    <submittedName>
        <fullName evidence="2">Zinc-binding protein A33</fullName>
    </submittedName>
</protein>
<dbReference type="PROSITE" id="PS50188">
    <property type="entry name" value="B302_SPRY"/>
    <property type="match status" value="1"/>
</dbReference>
<dbReference type="Gene3D" id="2.60.120.920">
    <property type="match status" value="1"/>
</dbReference>
<proteinExistence type="predicted"/>
<accession>A0A093DKT7</accession>
<reference evidence="2 3" key="1">
    <citation type="submission" date="2013-08" db="EMBL/GenBank/DDBJ databases">
        <title>Genome evolution of avian class.</title>
        <authorList>
            <person name="Zhang G."/>
            <person name="Li C."/>
        </authorList>
    </citation>
    <scope>NUCLEOTIDE SEQUENCE [LARGE SCALE GENOMIC DNA]</scope>
    <source>
        <strain evidence="2">M959</strain>
    </source>
</reference>
<dbReference type="PANTHER" id="PTHR24103">
    <property type="entry name" value="E3 UBIQUITIN-PROTEIN LIGASE TRIM"/>
    <property type="match status" value="1"/>
</dbReference>
<gene>
    <name evidence="2" type="ORF">M959_00491</name>
</gene>
<evidence type="ECO:0000313" key="3">
    <source>
        <dbReference type="Proteomes" id="UP000031515"/>
    </source>
</evidence>